<evidence type="ECO:0000256" key="7">
    <source>
        <dbReference type="ARBA" id="ARBA00023163"/>
    </source>
</evidence>
<keyword evidence="9" id="KW-0234">DNA repair</keyword>
<keyword evidence="5 9" id="KW-0805">Transcription regulation</keyword>
<gene>
    <name evidence="11" type="ORF">HPULCUR_005941</name>
</gene>
<evidence type="ECO:0000313" key="11">
    <source>
        <dbReference type="EMBL" id="GAA5800508.1"/>
    </source>
</evidence>
<keyword evidence="12" id="KW-1185">Reference proteome</keyword>
<organism evidence="11 12">
    <name type="scientific">Helicostylum pulchrum</name>
    <dbReference type="NCBI Taxonomy" id="562976"/>
    <lineage>
        <taxon>Eukaryota</taxon>
        <taxon>Fungi</taxon>
        <taxon>Fungi incertae sedis</taxon>
        <taxon>Mucoromycota</taxon>
        <taxon>Mucoromycotina</taxon>
        <taxon>Mucoromycetes</taxon>
        <taxon>Mucorales</taxon>
        <taxon>Mucorineae</taxon>
        <taxon>Mucoraceae</taxon>
        <taxon>Helicostylum</taxon>
    </lineage>
</organism>
<keyword evidence="4 9" id="KW-0156">Chromatin regulator</keyword>
<evidence type="ECO:0000256" key="8">
    <source>
        <dbReference type="ARBA" id="ARBA00023242"/>
    </source>
</evidence>
<reference evidence="11 12" key="1">
    <citation type="submission" date="2024-04" db="EMBL/GenBank/DDBJ databases">
        <title>genome sequences of Mucor flavus KT1a and Helicostylum pulchrum KT1b strains isolation_sourced from the surface of a dry-aged beef.</title>
        <authorList>
            <person name="Toyotome T."/>
            <person name="Hosono M."/>
            <person name="Torimaru M."/>
            <person name="Fukuda K."/>
            <person name="Mikami N."/>
        </authorList>
    </citation>
    <scope>NUCLEOTIDE SEQUENCE [LARGE SCALE GENOMIC DNA]</scope>
    <source>
        <strain evidence="11 12">KT1b</strain>
    </source>
</reference>
<keyword evidence="7 9" id="KW-0804">Transcription</keyword>
<comment type="function">
    <text evidence="9">Component of the NuA4 histone acetyltransferase complex which is involved in transcriptional activation of selected genes principally by acetylation of nucleosomal histone H4 and H2A. The NuA4 complex is also involved in DNA repair.</text>
</comment>
<evidence type="ECO:0000256" key="5">
    <source>
        <dbReference type="ARBA" id="ARBA00023015"/>
    </source>
</evidence>
<keyword evidence="9" id="KW-0227">DNA damage</keyword>
<name>A0ABP9Y183_9FUNG</name>
<evidence type="ECO:0000256" key="1">
    <source>
        <dbReference type="ARBA" id="ARBA00004123"/>
    </source>
</evidence>
<keyword evidence="8 9" id="KW-0539">Nucleus</keyword>
<dbReference type="EMBL" id="BAABUJ010000016">
    <property type="protein sequence ID" value="GAA5800508.1"/>
    <property type="molecule type" value="Genomic_DNA"/>
</dbReference>
<evidence type="ECO:0000313" key="12">
    <source>
        <dbReference type="Proteomes" id="UP001476247"/>
    </source>
</evidence>
<comment type="similarity">
    <text evidence="2 9">Belongs to the EAF6 family.</text>
</comment>
<evidence type="ECO:0000256" key="3">
    <source>
        <dbReference type="ARBA" id="ARBA00018504"/>
    </source>
</evidence>
<evidence type="ECO:0000256" key="10">
    <source>
        <dbReference type="SAM" id="MobiDB-lite"/>
    </source>
</evidence>
<evidence type="ECO:0000256" key="2">
    <source>
        <dbReference type="ARBA" id="ARBA00010916"/>
    </source>
</evidence>
<protein>
    <recommendedName>
        <fullName evidence="3 9">Chromatin modification-related protein EAF6</fullName>
    </recommendedName>
</protein>
<feature type="region of interest" description="Disordered" evidence="10">
    <location>
        <begin position="126"/>
        <end position="153"/>
    </location>
</feature>
<evidence type="ECO:0000256" key="9">
    <source>
        <dbReference type="RuleBase" id="RU368022"/>
    </source>
</evidence>
<comment type="caution">
    <text evidence="11">The sequence shown here is derived from an EMBL/GenBank/DDBJ whole genome shotgun (WGS) entry which is preliminary data.</text>
</comment>
<dbReference type="Pfam" id="PF09340">
    <property type="entry name" value="NuA4"/>
    <property type="match status" value="1"/>
</dbReference>
<evidence type="ECO:0000256" key="6">
    <source>
        <dbReference type="ARBA" id="ARBA00023054"/>
    </source>
</evidence>
<sequence length="185" mass="21099">MVDTTTTTTTAAAAAVTSTVTTVPKNSTNKTGPQIESAQVIRQKYEESKLELQGLLSRKKQVDQNLVNLEHSIYLFEGSYLEDTQQNGNIIRGFDGYLSSRLDRKKPKFTELDRLFSLSSSTYQKALAQKEERDQESSQDDIGSPSTMRREKKRRLKLFSSGELMRKKKRLYAPTEEYVLSEEDE</sequence>
<evidence type="ECO:0000256" key="4">
    <source>
        <dbReference type="ARBA" id="ARBA00022853"/>
    </source>
</evidence>
<keyword evidence="6" id="KW-0175">Coiled coil</keyword>
<dbReference type="InterPro" id="IPR015418">
    <property type="entry name" value="Eaf6"/>
</dbReference>
<comment type="subcellular location">
    <subcellularLocation>
        <location evidence="1 9">Nucleus</location>
    </subcellularLocation>
</comment>
<dbReference type="PANTHER" id="PTHR13476">
    <property type="entry name" value="CHROMATIN MODIFICATION-RELATED PROTEIN MEAF6"/>
    <property type="match status" value="1"/>
</dbReference>
<proteinExistence type="inferred from homology"/>
<accession>A0ABP9Y183</accession>
<dbReference type="Proteomes" id="UP001476247">
    <property type="component" value="Unassembled WGS sequence"/>
</dbReference>
<comment type="subunit">
    <text evidence="9">Component of the NuA4 histone acetyltransferase complex.</text>
</comment>